<protein>
    <submittedName>
        <fullName evidence="3">Glycogen debranching enzymye</fullName>
    </submittedName>
</protein>
<feature type="compositionally biased region" description="Basic and acidic residues" evidence="1">
    <location>
        <begin position="165"/>
        <end position="188"/>
    </location>
</feature>
<proteinExistence type="predicted"/>
<dbReference type="Pfam" id="PF08229">
    <property type="entry name" value="SHR3_chaperone"/>
    <property type="match status" value="1"/>
</dbReference>
<reference evidence="3" key="1">
    <citation type="submission" date="2019-10" db="EMBL/GenBank/DDBJ databases">
        <authorList>
            <person name="Nor Muhammad N."/>
        </authorList>
    </citation>
    <scope>NUCLEOTIDE SEQUENCE</scope>
</reference>
<keyword evidence="2" id="KW-1133">Transmembrane helix</keyword>
<dbReference type="AlphaFoldDB" id="A0A5K1JS15"/>
<name>A0A5K1JS15_9APHY</name>
<feature type="transmembrane region" description="Helical" evidence="2">
    <location>
        <begin position="56"/>
        <end position="74"/>
    </location>
</feature>
<evidence type="ECO:0000256" key="2">
    <source>
        <dbReference type="SAM" id="Phobius"/>
    </source>
</evidence>
<keyword evidence="2" id="KW-0472">Membrane</keyword>
<keyword evidence="2" id="KW-0812">Transmembrane</keyword>
<feature type="region of interest" description="Disordered" evidence="1">
    <location>
        <begin position="164"/>
        <end position="188"/>
    </location>
</feature>
<evidence type="ECO:0000256" key="1">
    <source>
        <dbReference type="SAM" id="MobiDB-lite"/>
    </source>
</evidence>
<evidence type="ECO:0000313" key="3">
    <source>
        <dbReference type="EMBL" id="VWO94604.1"/>
    </source>
</evidence>
<dbReference type="PANTHER" id="PTHR28228">
    <property type="entry name" value="SECRETORY COMPONENT PROTEIN SHR3"/>
    <property type="match status" value="1"/>
</dbReference>
<organism evidence="3">
    <name type="scientific">Ganoderma boninense</name>
    <dbReference type="NCBI Taxonomy" id="34458"/>
    <lineage>
        <taxon>Eukaryota</taxon>
        <taxon>Fungi</taxon>
        <taxon>Dikarya</taxon>
        <taxon>Basidiomycota</taxon>
        <taxon>Agaricomycotina</taxon>
        <taxon>Agaricomycetes</taxon>
        <taxon>Polyporales</taxon>
        <taxon>Polyporaceae</taxon>
        <taxon>Ganoderma</taxon>
    </lineage>
</organism>
<gene>
    <name evidence="3" type="primary">G4NES1</name>
</gene>
<dbReference type="GO" id="GO:0051082">
    <property type="term" value="F:unfolded protein binding"/>
    <property type="evidence" value="ECO:0007669"/>
    <property type="project" value="TreeGrafter"/>
</dbReference>
<dbReference type="PANTHER" id="PTHR28228:SF1">
    <property type="entry name" value="SECRETORY COMPONENT PROTEIN SHR3"/>
    <property type="match status" value="1"/>
</dbReference>
<dbReference type="EMBL" id="LR724086">
    <property type="protein sequence ID" value="VWO94604.1"/>
    <property type="molecule type" value="Genomic_DNA"/>
</dbReference>
<accession>A0A5K1JS15</accession>
<dbReference type="GO" id="GO:0006888">
    <property type="term" value="P:endoplasmic reticulum to Golgi vesicle-mediated transport"/>
    <property type="evidence" value="ECO:0007669"/>
    <property type="project" value="TreeGrafter"/>
</dbReference>
<sequence>MGYRQAAVLVSVSFFLGEFLPLILTVYPLKCPTAIDPFITPPYADAQTIASLDPKALLHGIVILGLVGLIGKLHKWDESAVFFDGSSLAAYIFALAVYMTVGIPACRTVADPVPNVDTKDDQIEALRILSAGNTIIIVLLGGILALQAGQQWARRLEDNAAAEAATEKTKAAVPEKKAGAAAESKKDK</sequence>
<feature type="transmembrane region" description="Helical" evidence="2">
    <location>
        <begin position="7"/>
        <end position="27"/>
    </location>
</feature>
<feature type="transmembrane region" description="Helical" evidence="2">
    <location>
        <begin position="81"/>
        <end position="105"/>
    </location>
</feature>
<dbReference type="GO" id="GO:0005789">
    <property type="term" value="C:endoplasmic reticulum membrane"/>
    <property type="evidence" value="ECO:0007669"/>
    <property type="project" value="TreeGrafter"/>
</dbReference>
<dbReference type="InterPro" id="IPR013248">
    <property type="entry name" value="Psh3/Shr3"/>
</dbReference>
<feature type="transmembrane region" description="Helical" evidence="2">
    <location>
        <begin position="125"/>
        <end position="146"/>
    </location>
</feature>
<dbReference type="SMART" id="SM00786">
    <property type="entry name" value="SHR3_chaperone"/>
    <property type="match status" value="1"/>
</dbReference>